<gene>
    <name evidence="1" type="ORF">SBAD_LOCUS8786</name>
</gene>
<accession>A0A183IYT8</accession>
<keyword evidence="2" id="KW-1185">Reference proteome</keyword>
<evidence type="ECO:0000313" key="1">
    <source>
        <dbReference type="EMBL" id="VDP19288.1"/>
    </source>
</evidence>
<reference evidence="1 2" key="2">
    <citation type="submission" date="2018-11" db="EMBL/GenBank/DDBJ databases">
        <authorList>
            <consortium name="Pathogen Informatics"/>
        </authorList>
    </citation>
    <scope>NUCLEOTIDE SEQUENCE [LARGE SCALE GENOMIC DNA]</scope>
</reference>
<organism evidence="3">
    <name type="scientific">Soboliphyme baturini</name>
    <dbReference type="NCBI Taxonomy" id="241478"/>
    <lineage>
        <taxon>Eukaryota</taxon>
        <taxon>Metazoa</taxon>
        <taxon>Ecdysozoa</taxon>
        <taxon>Nematoda</taxon>
        <taxon>Enoplea</taxon>
        <taxon>Dorylaimia</taxon>
        <taxon>Dioctophymatida</taxon>
        <taxon>Dioctophymatoidea</taxon>
        <taxon>Soboliphymatidae</taxon>
        <taxon>Soboliphyme</taxon>
    </lineage>
</organism>
<evidence type="ECO:0000313" key="3">
    <source>
        <dbReference type="WBParaSite" id="SBAD_0000910601-mRNA-1"/>
    </source>
</evidence>
<sequence>MQTPRLTPYLKYRAPLLTLMRLLSGWVFLPPSGESEMMWRKRLYGKSSAMIKLFVAQVIDRHLPLSFTMAIP</sequence>
<name>A0A183IYT8_9BILA</name>
<proteinExistence type="predicted"/>
<dbReference type="AlphaFoldDB" id="A0A183IYT8"/>
<protein>
    <submittedName>
        <fullName evidence="3">Secreted protein</fullName>
    </submittedName>
</protein>
<dbReference type="Proteomes" id="UP000270296">
    <property type="component" value="Unassembled WGS sequence"/>
</dbReference>
<evidence type="ECO:0000313" key="2">
    <source>
        <dbReference type="Proteomes" id="UP000270296"/>
    </source>
</evidence>
<dbReference type="EMBL" id="UZAM01011969">
    <property type="protein sequence ID" value="VDP19288.1"/>
    <property type="molecule type" value="Genomic_DNA"/>
</dbReference>
<reference evidence="3" key="1">
    <citation type="submission" date="2016-06" db="UniProtKB">
        <authorList>
            <consortium name="WormBaseParasite"/>
        </authorList>
    </citation>
    <scope>IDENTIFICATION</scope>
</reference>
<dbReference type="WBParaSite" id="SBAD_0000910601-mRNA-1">
    <property type="protein sequence ID" value="SBAD_0000910601-mRNA-1"/>
    <property type="gene ID" value="SBAD_0000910601"/>
</dbReference>